<dbReference type="InterPro" id="IPR018711">
    <property type="entry name" value="NAGPA"/>
</dbReference>
<dbReference type="SUPFAM" id="SSF51261">
    <property type="entry name" value="Duplicated hybrid motif"/>
    <property type="match status" value="1"/>
</dbReference>
<dbReference type="InterPro" id="IPR050570">
    <property type="entry name" value="Cell_wall_metabolism_enzyme"/>
</dbReference>
<feature type="domain" description="M23ase beta-sheet core" evidence="3">
    <location>
        <begin position="1098"/>
        <end position="1200"/>
    </location>
</feature>
<dbReference type="SUPFAM" id="SSF69318">
    <property type="entry name" value="Integrin alpha N-terminal domain"/>
    <property type="match status" value="1"/>
</dbReference>
<comment type="caution">
    <text evidence="5">The sequence shown here is derived from an EMBL/GenBank/DDBJ whole genome shotgun (WGS) entry which is preliminary data.</text>
</comment>
<dbReference type="Proteomes" id="UP001139031">
    <property type="component" value="Unassembled WGS sequence"/>
</dbReference>
<feature type="compositionally biased region" description="Low complexity" evidence="1">
    <location>
        <begin position="889"/>
        <end position="921"/>
    </location>
</feature>
<dbReference type="CDD" id="cd12797">
    <property type="entry name" value="M23_peptidase"/>
    <property type="match status" value="1"/>
</dbReference>
<evidence type="ECO:0000313" key="6">
    <source>
        <dbReference type="Proteomes" id="UP001139031"/>
    </source>
</evidence>
<keyword evidence="2" id="KW-0732">Signal</keyword>
<feature type="compositionally biased region" description="Low complexity" evidence="1">
    <location>
        <begin position="778"/>
        <end position="793"/>
    </location>
</feature>
<dbReference type="InterPro" id="IPR016047">
    <property type="entry name" value="M23ase_b-sheet_dom"/>
</dbReference>
<dbReference type="GO" id="GO:0016798">
    <property type="term" value="F:hydrolase activity, acting on glycosyl bonds"/>
    <property type="evidence" value="ECO:0007669"/>
    <property type="project" value="UniProtKB-KW"/>
</dbReference>
<feature type="region of interest" description="Disordered" evidence="1">
    <location>
        <begin position="750"/>
        <end position="803"/>
    </location>
</feature>
<dbReference type="EMBL" id="JAIRAU010000059">
    <property type="protein sequence ID" value="MBZ5715770.1"/>
    <property type="molecule type" value="Genomic_DNA"/>
</dbReference>
<dbReference type="InterPro" id="IPR028994">
    <property type="entry name" value="Integrin_alpha_N"/>
</dbReference>
<feature type="compositionally biased region" description="Polar residues" evidence="1">
    <location>
        <begin position="871"/>
        <end position="888"/>
    </location>
</feature>
<dbReference type="Gene3D" id="2.70.70.10">
    <property type="entry name" value="Glucose Permease (Domain IIA)"/>
    <property type="match status" value="1"/>
</dbReference>
<feature type="signal peptide" evidence="2">
    <location>
        <begin position="1"/>
        <end position="26"/>
    </location>
</feature>
<reference evidence="5" key="1">
    <citation type="submission" date="2021-08" db="EMBL/GenBank/DDBJ databases">
        <authorList>
            <person name="Stevens D.C."/>
        </authorList>
    </citation>
    <scope>NUCLEOTIDE SEQUENCE</scope>
    <source>
        <strain evidence="5">DSM 53165</strain>
    </source>
</reference>
<keyword evidence="5" id="KW-0378">Hydrolase</keyword>
<dbReference type="RefSeq" id="WP_224197511.1">
    <property type="nucleotide sequence ID" value="NZ_JAIRAU010000059.1"/>
</dbReference>
<proteinExistence type="predicted"/>
<dbReference type="InterPro" id="IPR011055">
    <property type="entry name" value="Dup_hybrid_motif"/>
</dbReference>
<evidence type="ECO:0000256" key="2">
    <source>
        <dbReference type="SAM" id="SignalP"/>
    </source>
</evidence>
<sequence>MPRHGSSLAPLLAFVTLGLVAAPARAVEVTVSGEDSPYPGVRVQTLKLTGPTARAWAVFVDLCTEQVRVGATAAPQSLRTAGSWADSVGAQVAINGDFYKTGPVRVYGAAVGGGAAWPAVQTGTDPAYDGEWYYQDYGWIAFGPHWVEFNHSGWTKKHPDEYPTREGWRPTSVTHAVPHGTVALVSGFPELVVEGKRVTCSDPTADSCFPDRTDMRARHPRSAMGLTEDRRTFILLAVDGRTNVSAGLYGAELAEVMEKLGAWEAFNLDGGGSTQLWVEGDGYVNDTNGNNGGGSTRAVANHWGIFAGSGATAPGHCVDYLVEGLLNAPLGQPGASSDIDGDGLADACIRAADGIRCARGGALDEDELFVGLDDDSGWGDLSNATTLRTGDLDGDGRADLCARANAGVRCWRSDVAPLATALEGPALADESGWNLPAYFSTLRLADVTGDGRDDLCARAAAGLRCYPSTGAGFDAAIESDAFSDDAGFADPANYTTLRMGDVDGDGRADACARTDAGVECRLAAGEFTTAIAGPAWSDEMGWSRPAYFSTIRLADVDHDGRADLCARAAAGFRCHLSTGTGFGEAVDAPILADADGGAAPAVYSTIRLADIDGDADLDVCARDGDTFGCWAWTGAGFGARIDGPASPDDAWLAPRIYAGPRLADVDGDRRADLCVRADAGLQCYPSTGAGFLAALAGPAWAGPNWESPAVFGTLQLGGPRCQPLPELCNGLDDDCDGVVDDDCIGGVDTTGDATGDATGDTPDSTGAVPTTGAGGTGDAPTSSSSGATADTSAGSGGQAGEQGCACTTHNQAPAPWLLLALLLGTRRRAVRRPRALPPRRTACYRSSSMSLRIAPLALVALTACFVDSGNATGTSESPSTAATLTSDMPASTGGPTTGAEPTTSASPTTSTTSTVTTGLDTATTGGPPATCPCFGGDGPYCGHGVAVEADTAGCEVAVLAGHEGDILHCEGGEWSLGAACEAGCEVTAPGEADACLLPVCDCFVKEAWCGSGAAAHGLTLDPPCSVPLVPEHNNDILGCDGEAWIVKQVCDKGCHEEMVGVPDSCNDDSDYKLPYACGDAFTCSQANFGSSHQGSQAYAWDFAMPKGTPVHAARGGTIAYLEMRSPAGSQCYDPPGLLEACHNKANFIGIKHADGTVALYMHLREMKVQKGDVVQQGQLIALSGNSGYTSGPHLHFQLQNDCGIWFCSSVPVSFADAPGLAKNDSVSSGNCP</sequence>
<keyword evidence="6" id="KW-1185">Reference proteome</keyword>
<name>A0ABS7U5D2_9BACT</name>
<evidence type="ECO:0000313" key="5">
    <source>
        <dbReference type="EMBL" id="MBZ5715770.1"/>
    </source>
</evidence>
<dbReference type="PANTHER" id="PTHR21666">
    <property type="entry name" value="PEPTIDASE-RELATED"/>
    <property type="match status" value="1"/>
</dbReference>
<protein>
    <submittedName>
        <fullName evidence="5">Phosphodiester glycosidase family protein</fullName>
    </submittedName>
</protein>
<feature type="region of interest" description="Disordered" evidence="1">
    <location>
        <begin position="871"/>
        <end position="921"/>
    </location>
</feature>
<evidence type="ECO:0000259" key="3">
    <source>
        <dbReference type="Pfam" id="PF01551"/>
    </source>
</evidence>
<organism evidence="5 6">
    <name type="scientific">Nannocystis pusilla</name>
    <dbReference type="NCBI Taxonomy" id="889268"/>
    <lineage>
        <taxon>Bacteria</taxon>
        <taxon>Pseudomonadati</taxon>
        <taxon>Myxococcota</taxon>
        <taxon>Polyangia</taxon>
        <taxon>Nannocystales</taxon>
        <taxon>Nannocystaceae</taxon>
        <taxon>Nannocystis</taxon>
    </lineage>
</organism>
<keyword evidence="5" id="KW-0326">Glycosidase</keyword>
<evidence type="ECO:0000256" key="1">
    <source>
        <dbReference type="SAM" id="MobiDB-lite"/>
    </source>
</evidence>
<feature type="domain" description="Phosphodiester glycosidase" evidence="4">
    <location>
        <begin position="180"/>
        <end position="306"/>
    </location>
</feature>
<dbReference type="PANTHER" id="PTHR21666:SF270">
    <property type="entry name" value="MUREIN HYDROLASE ACTIVATOR ENVC"/>
    <property type="match status" value="1"/>
</dbReference>
<feature type="compositionally biased region" description="Low complexity" evidence="1">
    <location>
        <begin position="750"/>
        <end position="771"/>
    </location>
</feature>
<feature type="chain" id="PRO_5046308608" evidence="2">
    <location>
        <begin position="27"/>
        <end position="1232"/>
    </location>
</feature>
<accession>A0ABS7U5D2</accession>
<dbReference type="Pfam" id="PF09992">
    <property type="entry name" value="NAGPA"/>
    <property type="match status" value="1"/>
</dbReference>
<evidence type="ECO:0000259" key="4">
    <source>
        <dbReference type="Pfam" id="PF09992"/>
    </source>
</evidence>
<dbReference type="Pfam" id="PF01551">
    <property type="entry name" value="Peptidase_M23"/>
    <property type="match status" value="1"/>
</dbReference>
<gene>
    <name evidence="5" type="ORF">K7C98_41625</name>
</gene>